<protein>
    <recommendedName>
        <fullName evidence="6">Aminopyrimidine aminohydrolase</fullName>
        <ecNumber evidence="5">3.5.99.2</ecNumber>
    </recommendedName>
</protein>
<dbReference type="UniPathway" id="UPA00060"/>
<dbReference type="InterPro" id="IPR016084">
    <property type="entry name" value="Haem_Oase-like_multi-hlx"/>
</dbReference>
<evidence type="ECO:0000256" key="4">
    <source>
        <dbReference type="ARBA" id="ARBA00011881"/>
    </source>
</evidence>
<reference evidence="10 11" key="1">
    <citation type="submission" date="2016-01" db="EMBL/GenBank/DDBJ databases">
        <title>Highly variable Streptococcus oralis are common among viridans streptococci isolated from primates.</title>
        <authorList>
            <person name="Denapaite D."/>
            <person name="Rieger M."/>
            <person name="Koendgen S."/>
            <person name="Brueckner R."/>
            <person name="Ochigava I."/>
            <person name="Kappeler P."/>
            <person name="Maetz-Rensing K."/>
            <person name="Leendertz F."/>
            <person name="Hakenbeck R."/>
        </authorList>
    </citation>
    <scope>NUCLEOTIDE SEQUENCE [LARGE SCALE GENOMIC DNA]</scope>
    <source>
        <strain evidence="10 11">DD24</strain>
    </source>
</reference>
<proteinExistence type="inferred from homology"/>
<dbReference type="AlphaFoldDB" id="A0A139QQ11"/>
<dbReference type="PATRIC" id="fig|1303.84.peg.1285"/>
<evidence type="ECO:0000256" key="2">
    <source>
        <dbReference type="ARBA" id="ARBA00004948"/>
    </source>
</evidence>
<dbReference type="EC" id="3.5.99.2" evidence="5"/>
<evidence type="ECO:0000313" key="11">
    <source>
        <dbReference type="Proteomes" id="UP000070353"/>
    </source>
</evidence>
<comment type="subunit">
    <text evidence="4">Homotetramer.</text>
</comment>
<evidence type="ECO:0000313" key="10">
    <source>
        <dbReference type="EMBL" id="KXU04597.1"/>
    </source>
</evidence>
<evidence type="ECO:0000256" key="7">
    <source>
        <dbReference type="ARBA" id="ARBA00022977"/>
    </source>
</evidence>
<dbReference type="InterPro" id="IPR004305">
    <property type="entry name" value="Thiaminase-2/PQQC"/>
</dbReference>
<accession>A0A139QQ11</accession>
<dbReference type="Gene3D" id="1.20.910.10">
    <property type="entry name" value="Heme oxygenase-like"/>
    <property type="match status" value="1"/>
</dbReference>
<comment type="similarity">
    <text evidence="3">Belongs to the TenA family.</text>
</comment>
<dbReference type="Pfam" id="PF03070">
    <property type="entry name" value="TENA_THI-4"/>
    <property type="match status" value="1"/>
</dbReference>
<gene>
    <name evidence="10" type="ORF">SORDD24_01179</name>
</gene>
<dbReference type="GO" id="GO:0009229">
    <property type="term" value="P:thiamine diphosphate biosynthetic process"/>
    <property type="evidence" value="ECO:0007669"/>
    <property type="project" value="UniProtKB-UniPathway"/>
</dbReference>
<evidence type="ECO:0000259" key="9">
    <source>
        <dbReference type="Pfam" id="PF03070"/>
    </source>
</evidence>
<keyword evidence="7" id="KW-0784">Thiamine biosynthesis</keyword>
<dbReference type="Proteomes" id="UP000070353">
    <property type="component" value="Unassembled WGS sequence"/>
</dbReference>
<comment type="catalytic activity">
    <reaction evidence="1">
        <text>4-amino-5-aminomethyl-2-methylpyrimidine + H2O = 4-amino-5-hydroxymethyl-2-methylpyrimidine + NH4(+)</text>
        <dbReference type="Rhea" id="RHEA:31799"/>
        <dbReference type="ChEBI" id="CHEBI:15377"/>
        <dbReference type="ChEBI" id="CHEBI:16892"/>
        <dbReference type="ChEBI" id="CHEBI:28938"/>
        <dbReference type="ChEBI" id="CHEBI:63416"/>
        <dbReference type="EC" id="3.5.99.2"/>
    </reaction>
</comment>
<comment type="pathway">
    <text evidence="2">Cofactor biosynthesis; thiamine diphosphate biosynthesis.</text>
</comment>
<sequence>METQDYAFQPGLIVGELLKSSQKDWQAAINHRFIKELFAGTIENKVLKDYLIQDYHFFDAFLSMLGACVAHADQLESKLRFAKQLGFLEADEG</sequence>
<dbReference type="GO" id="GO:0050334">
    <property type="term" value="F:thiaminase activity"/>
    <property type="evidence" value="ECO:0007669"/>
    <property type="project" value="UniProtKB-EC"/>
</dbReference>
<dbReference type="EMBL" id="LQZB01000122">
    <property type="protein sequence ID" value="KXU04597.1"/>
    <property type="molecule type" value="Genomic_DNA"/>
</dbReference>
<organism evidence="10 11">
    <name type="scientific">Streptococcus oralis</name>
    <dbReference type="NCBI Taxonomy" id="1303"/>
    <lineage>
        <taxon>Bacteria</taxon>
        <taxon>Bacillati</taxon>
        <taxon>Bacillota</taxon>
        <taxon>Bacilli</taxon>
        <taxon>Lactobacillales</taxon>
        <taxon>Streptococcaceae</taxon>
        <taxon>Streptococcus</taxon>
    </lineage>
</organism>
<evidence type="ECO:0000256" key="8">
    <source>
        <dbReference type="ARBA" id="ARBA00048337"/>
    </source>
</evidence>
<dbReference type="SUPFAM" id="SSF48613">
    <property type="entry name" value="Heme oxygenase-like"/>
    <property type="match status" value="1"/>
</dbReference>
<keyword evidence="10" id="KW-0378">Hydrolase</keyword>
<evidence type="ECO:0000256" key="1">
    <source>
        <dbReference type="ARBA" id="ARBA00001881"/>
    </source>
</evidence>
<evidence type="ECO:0000256" key="6">
    <source>
        <dbReference type="ARBA" id="ARBA00013647"/>
    </source>
</evidence>
<evidence type="ECO:0000256" key="5">
    <source>
        <dbReference type="ARBA" id="ARBA00012684"/>
    </source>
</evidence>
<name>A0A139QQ11_STROR</name>
<evidence type="ECO:0000256" key="3">
    <source>
        <dbReference type="ARBA" id="ARBA00010264"/>
    </source>
</evidence>
<comment type="catalytic activity">
    <reaction evidence="8">
        <text>thiamine + H2O = 5-(2-hydroxyethyl)-4-methylthiazole + 4-amino-5-hydroxymethyl-2-methylpyrimidine + H(+)</text>
        <dbReference type="Rhea" id="RHEA:17509"/>
        <dbReference type="ChEBI" id="CHEBI:15377"/>
        <dbReference type="ChEBI" id="CHEBI:15378"/>
        <dbReference type="ChEBI" id="CHEBI:16892"/>
        <dbReference type="ChEBI" id="CHEBI:17957"/>
        <dbReference type="ChEBI" id="CHEBI:18385"/>
        <dbReference type="EC" id="3.5.99.2"/>
    </reaction>
</comment>
<comment type="caution">
    <text evidence="10">The sequence shown here is derived from an EMBL/GenBank/DDBJ whole genome shotgun (WGS) entry which is preliminary data.</text>
</comment>
<dbReference type="GO" id="GO:0009228">
    <property type="term" value="P:thiamine biosynthetic process"/>
    <property type="evidence" value="ECO:0007669"/>
    <property type="project" value="UniProtKB-KW"/>
</dbReference>
<feature type="domain" description="Thiaminase-2/PQQC" evidence="9">
    <location>
        <begin position="22"/>
        <end position="83"/>
    </location>
</feature>